<accession>A0AAD7EB62</accession>
<protein>
    <submittedName>
        <fullName evidence="1">Uncharacterized protein</fullName>
    </submittedName>
</protein>
<keyword evidence="2" id="KW-1185">Reference proteome</keyword>
<gene>
    <name evidence="1" type="ORF">DFH08DRAFT_719782</name>
</gene>
<name>A0AAD7EB62_9AGAR</name>
<sequence>PLLCTPTCNHHTTPIANSRDLEVHYATYHAHVCEEQGCDCVFPDARLLEIIRCHDPLAVVRKDRAEKILHNSSLCVSSVLN</sequence>
<proteinExistence type="predicted"/>
<dbReference type="EMBL" id="JARIHO010000085">
    <property type="protein sequence ID" value="KAJ7308573.1"/>
    <property type="molecule type" value="Genomic_DNA"/>
</dbReference>
<organism evidence="1 2">
    <name type="scientific">Mycena albidolilacea</name>
    <dbReference type="NCBI Taxonomy" id="1033008"/>
    <lineage>
        <taxon>Eukaryota</taxon>
        <taxon>Fungi</taxon>
        <taxon>Dikarya</taxon>
        <taxon>Basidiomycota</taxon>
        <taxon>Agaricomycotina</taxon>
        <taxon>Agaricomycetes</taxon>
        <taxon>Agaricomycetidae</taxon>
        <taxon>Agaricales</taxon>
        <taxon>Marasmiineae</taxon>
        <taxon>Mycenaceae</taxon>
        <taxon>Mycena</taxon>
    </lineage>
</organism>
<dbReference type="AlphaFoldDB" id="A0AAD7EB62"/>
<reference evidence="1" key="1">
    <citation type="submission" date="2023-03" db="EMBL/GenBank/DDBJ databases">
        <title>Massive genome expansion in bonnet fungi (Mycena s.s.) driven by repeated elements and novel gene families across ecological guilds.</title>
        <authorList>
            <consortium name="Lawrence Berkeley National Laboratory"/>
            <person name="Harder C.B."/>
            <person name="Miyauchi S."/>
            <person name="Viragh M."/>
            <person name="Kuo A."/>
            <person name="Thoen E."/>
            <person name="Andreopoulos B."/>
            <person name="Lu D."/>
            <person name="Skrede I."/>
            <person name="Drula E."/>
            <person name="Henrissat B."/>
            <person name="Morin E."/>
            <person name="Kohler A."/>
            <person name="Barry K."/>
            <person name="LaButti K."/>
            <person name="Morin E."/>
            <person name="Salamov A."/>
            <person name="Lipzen A."/>
            <person name="Mereny Z."/>
            <person name="Hegedus B."/>
            <person name="Baldrian P."/>
            <person name="Stursova M."/>
            <person name="Weitz H."/>
            <person name="Taylor A."/>
            <person name="Grigoriev I.V."/>
            <person name="Nagy L.G."/>
            <person name="Martin F."/>
            <person name="Kauserud H."/>
        </authorList>
    </citation>
    <scope>NUCLEOTIDE SEQUENCE</scope>
    <source>
        <strain evidence="1">CBHHK002</strain>
    </source>
</reference>
<evidence type="ECO:0000313" key="2">
    <source>
        <dbReference type="Proteomes" id="UP001218218"/>
    </source>
</evidence>
<comment type="caution">
    <text evidence="1">The sequence shown here is derived from an EMBL/GenBank/DDBJ whole genome shotgun (WGS) entry which is preliminary data.</text>
</comment>
<evidence type="ECO:0000313" key="1">
    <source>
        <dbReference type="EMBL" id="KAJ7308573.1"/>
    </source>
</evidence>
<feature type="non-terminal residue" evidence="1">
    <location>
        <position position="81"/>
    </location>
</feature>
<dbReference type="Proteomes" id="UP001218218">
    <property type="component" value="Unassembled WGS sequence"/>
</dbReference>